<dbReference type="PANTHER" id="PTHR38786">
    <property type="entry name" value="FLAGELLAR FLIJ PROTEIN"/>
    <property type="match status" value="1"/>
</dbReference>
<dbReference type="NCBIfam" id="TIGR02473">
    <property type="entry name" value="flagell_FliJ"/>
    <property type="match status" value="1"/>
</dbReference>
<keyword evidence="12" id="KW-0282">Flagellum</keyword>
<organism evidence="12 13">
    <name type="scientific">Chitinimonas viridis</name>
    <dbReference type="NCBI Taxonomy" id="664880"/>
    <lineage>
        <taxon>Bacteria</taxon>
        <taxon>Pseudomonadati</taxon>
        <taxon>Pseudomonadota</taxon>
        <taxon>Betaproteobacteria</taxon>
        <taxon>Neisseriales</taxon>
        <taxon>Chitinibacteraceae</taxon>
        <taxon>Chitinimonas</taxon>
    </lineage>
</organism>
<comment type="subcellular location">
    <subcellularLocation>
        <location evidence="1">Cell membrane</location>
        <topology evidence="1">Peripheral membrane protein</topology>
        <orientation evidence="1">Cytoplasmic side</orientation>
    </subcellularLocation>
</comment>
<dbReference type="InterPro" id="IPR053716">
    <property type="entry name" value="Flag_assembly_chemotaxis_eff"/>
</dbReference>
<keyword evidence="11" id="KW-0175">Coiled coil</keyword>
<accession>A0ABT8B1Z2</accession>
<feature type="coiled-coil region" evidence="11">
    <location>
        <begin position="15"/>
        <end position="52"/>
    </location>
</feature>
<dbReference type="PIRSF" id="PIRSF019404">
    <property type="entry name" value="FliJ"/>
    <property type="match status" value="1"/>
</dbReference>
<dbReference type="InterPro" id="IPR018006">
    <property type="entry name" value="Flag_FliJ_proteobac"/>
</dbReference>
<dbReference type="PANTHER" id="PTHR38786:SF1">
    <property type="entry name" value="FLAGELLAR FLIJ PROTEIN"/>
    <property type="match status" value="1"/>
</dbReference>
<comment type="similarity">
    <text evidence="2">Belongs to the FliJ family.</text>
</comment>
<keyword evidence="5" id="KW-1003">Cell membrane</keyword>
<evidence type="ECO:0000313" key="13">
    <source>
        <dbReference type="Proteomes" id="UP001180081"/>
    </source>
</evidence>
<dbReference type="EMBL" id="JAUFPU010000004">
    <property type="protein sequence ID" value="MDN3576247.1"/>
    <property type="molecule type" value="Genomic_DNA"/>
</dbReference>
<reference evidence="12" key="1">
    <citation type="journal article" date="2014" name="Int. J. Syst. Evol. Microbiol.">
        <title>Complete genome of a new Firmicutes species belonging to the dominant human colonic microbiota ('Ruminococcus bicirculans') reveals two chromosomes and a selective capacity to utilize plant glucans.</title>
        <authorList>
            <consortium name="NISC Comparative Sequencing Program"/>
            <person name="Wegmann U."/>
            <person name="Louis P."/>
            <person name="Goesmann A."/>
            <person name="Henrissat B."/>
            <person name="Duncan S.H."/>
            <person name="Flint H.J."/>
        </authorList>
    </citation>
    <scope>NUCLEOTIDE SEQUENCE</scope>
    <source>
        <strain evidence="12">CECT 7703</strain>
    </source>
</reference>
<evidence type="ECO:0000256" key="4">
    <source>
        <dbReference type="ARBA" id="ARBA00022448"/>
    </source>
</evidence>
<protein>
    <recommendedName>
        <fullName evidence="3">Flagellar FliJ protein</fullName>
    </recommendedName>
</protein>
<dbReference type="InterPro" id="IPR012823">
    <property type="entry name" value="Flagell_FliJ"/>
</dbReference>
<evidence type="ECO:0000256" key="9">
    <source>
        <dbReference type="ARBA" id="ARBA00023136"/>
    </source>
</evidence>
<evidence type="ECO:0000256" key="7">
    <source>
        <dbReference type="ARBA" id="ARBA00022795"/>
    </source>
</evidence>
<dbReference type="Proteomes" id="UP001180081">
    <property type="component" value="Unassembled WGS sequence"/>
</dbReference>
<dbReference type="RefSeq" id="WP_290331834.1">
    <property type="nucleotide sequence ID" value="NZ_JAUFPU010000004.1"/>
</dbReference>
<sequence>MAKAFQFAFLLEFAIDKREDAARAISAALQRLEQARARRAQIEQYREEYRTRLTDTASRGIRIHQWNDFQLFLAKLDTAVEQQLAEEARCEAQLEARKQAWQACEREVKAYETLQDRHQSRETQREAKQDQKLTDEWASILQRRRDASGH</sequence>
<keyword evidence="12" id="KW-0969">Cilium</keyword>
<keyword evidence="8" id="KW-0653">Protein transport</keyword>
<evidence type="ECO:0000256" key="2">
    <source>
        <dbReference type="ARBA" id="ARBA00010004"/>
    </source>
</evidence>
<evidence type="ECO:0000256" key="5">
    <source>
        <dbReference type="ARBA" id="ARBA00022475"/>
    </source>
</evidence>
<keyword evidence="4" id="KW-0813">Transport</keyword>
<evidence type="ECO:0000256" key="11">
    <source>
        <dbReference type="SAM" id="Coils"/>
    </source>
</evidence>
<keyword evidence="13" id="KW-1185">Reference proteome</keyword>
<evidence type="ECO:0000313" key="12">
    <source>
        <dbReference type="EMBL" id="MDN3576247.1"/>
    </source>
</evidence>
<name>A0ABT8B1Z2_9NEIS</name>
<dbReference type="Gene3D" id="1.10.287.1700">
    <property type="match status" value="1"/>
</dbReference>
<keyword evidence="7" id="KW-1005">Bacterial flagellum biogenesis</keyword>
<proteinExistence type="inferred from homology"/>
<gene>
    <name evidence="12" type="primary">fliJ</name>
    <name evidence="12" type="ORF">QWZ03_05650</name>
</gene>
<dbReference type="PRINTS" id="PR01004">
    <property type="entry name" value="FLGFLIJ"/>
</dbReference>
<dbReference type="Pfam" id="PF02050">
    <property type="entry name" value="FliJ"/>
    <property type="match status" value="1"/>
</dbReference>
<evidence type="ECO:0000256" key="3">
    <source>
        <dbReference type="ARBA" id="ARBA00020392"/>
    </source>
</evidence>
<evidence type="ECO:0000256" key="10">
    <source>
        <dbReference type="ARBA" id="ARBA00023225"/>
    </source>
</evidence>
<keyword evidence="6" id="KW-0145">Chemotaxis</keyword>
<comment type="caution">
    <text evidence="12">The sequence shown here is derived from an EMBL/GenBank/DDBJ whole genome shotgun (WGS) entry which is preliminary data.</text>
</comment>
<keyword evidence="12" id="KW-0966">Cell projection</keyword>
<keyword evidence="9" id="KW-0472">Membrane</keyword>
<evidence type="ECO:0000256" key="8">
    <source>
        <dbReference type="ARBA" id="ARBA00022927"/>
    </source>
</evidence>
<reference evidence="12" key="2">
    <citation type="submission" date="2023-06" db="EMBL/GenBank/DDBJ databases">
        <authorList>
            <person name="Lucena T."/>
            <person name="Sun Q."/>
        </authorList>
    </citation>
    <scope>NUCLEOTIDE SEQUENCE</scope>
    <source>
        <strain evidence="12">CECT 7703</strain>
    </source>
</reference>
<evidence type="ECO:0000256" key="1">
    <source>
        <dbReference type="ARBA" id="ARBA00004413"/>
    </source>
</evidence>
<keyword evidence="10" id="KW-1006">Bacterial flagellum protein export</keyword>
<evidence type="ECO:0000256" key="6">
    <source>
        <dbReference type="ARBA" id="ARBA00022500"/>
    </source>
</evidence>
<dbReference type="InterPro" id="IPR052570">
    <property type="entry name" value="FliJ"/>
</dbReference>